<proteinExistence type="predicted"/>
<dbReference type="Proteomes" id="UP000709336">
    <property type="component" value="Unassembled WGS sequence"/>
</dbReference>
<accession>A0ABX1QZZ8</accession>
<keyword evidence="2" id="KW-1185">Reference proteome</keyword>
<evidence type="ECO:0000313" key="2">
    <source>
        <dbReference type="Proteomes" id="UP000709336"/>
    </source>
</evidence>
<sequence>MSDNLHLLTKHPQLWRASYPPSTDDVTKVASGFALLDDALGGGWPTSGLVRLRSYQGIGEVELFLSLLNNIRHQRLLMFINAPGHIQAGWFTKHKIPLENIYALSGDHDDCLWAAEQCLKSAVCQVVMLWSTRCLSLTQARRLQVSAKQHHSTCILFEYEHVLRQSLPVELDLSVARAQNQVNLNIEKQLGGWPRADIPISYSPIPTNQPILSAFAHYVAPNAERTKVS</sequence>
<dbReference type="InterPro" id="IPR027417">
    <property type="entry name" value="P-loop_NTPase"/>
</dbReference>
<comment type="caution">
    <text evidence="1">The sequence shown here is derived from an EMBL/GenBank/DDBJ whole genome shotgun (WGS) entry which is preliminary data.</text>
</comment>
<name>A0ABX1QZZ8_9ALTE</name>
<dbReference type="SUPFAM" id="SSF52540">
    <property type="entry name" value="P-loop containing nucleoside triphosphate hydrolases"/>
    <property type="match status" value="1"/>
</dbReference>
<evidence type="ECO:0000313" key="1">
    <source>
        <dbReference type="EMBL" id="NMH59792.1"/>
    </source>
</evidence>
<gene>
    <name evidence="1" type="ORF">HCJ96_07180</name>
</gene>
<reference evidence="1 2" key="1">
    <citation type="submission" date="2020-03" db="EMBL/GenBank/DDBJ databases">
        <title>Alteromonas ponticola sp. nov., isolated from seawater.</title>
        <authorList>
            <person name="Yoon J.-H."/>
            <person name="Kim Y.-O."/>
        </authorList>
    </citation>
    <scope>NUCLEOTIDE SEQUENCE [LARGE SCALE GENOMIC DNA]</scope>
    <source>
        <strain evidence="1 2">MYP5</strain>
    </source>
</reference>
<dbReference type="Gene3D" id="3.40.50.300">
    <property type="entry name" value="P-loop containing nucleotide triphosphate hydrolases"/>
    <property type="match status" value="1"/>
</dbReference>
<organism evidence="1 2">
    <name type="scientific">Alteromonas ponticola</name>
    <dbReference type="NCBI Taxonomy" id="2720613"/>
    <lineage>
        <taxon>Bacteria</taxon>
        <taxon>Pseudomonadati</taxon>
        <taxon>Pseudomonadota</taxon>
        <taxon>Gammaproteobacteria</taxon>
        <taxon>Alteromonadales</taxon>
        <taxon>Alteromonadaceae</taxon>
        <taxon>Alteromonas/Salinimonas group</taxon>
        <taxon>Alteromonas</taxon>
    </lineage>
</organism>
<dbReference type="EMBL" id="JAATNW010000004">
    <property type="protein sequence ID" value="NMH59792.1"/>
    <property type="molecule type" value="Genomic_DNA"/>
</dbReference>
<dbReference type="RefSeq" id="WP_169210373.1">
    <property type="nucleotide sequence ID" value="NZ_JAATNW010000004.1"/>
</dbReference>
<protein>
    <submittedName>
        <fullName evidence="1">Recombinase RecA</fullName>
    </submittedName>
</protein>